<name>A0ACC2JH09_9PEZI</name>
<keyword evidence="2" id="KW-1185">Reference proteome</keyword>
<gene>
    <name evidence="1" type="ORF">O1611_g7121</name>
</gene>
<accession>A0ACC2JH09</accession>
<proteinExistence type="predicted"/>
<evidence type="ECO:0000313" key="1">
    <source>
        <dbReference type="EMBL" id="KAJ8126518.1"/>
    </source>
</evidence>
<evidence type="ECO:0000313" key="2">
    <source>
        <dbReference type="Proteomes" id="UP001153332"/>
    </source>
</evidence>
<organism evidence="1 2">
    <name type="scientific">Lasiodiplodia mahajangana</name>
    <dbReference type="NCBI Taxonomy" id="1108764"/>
    <lineage>
        <taxon>Eukaryota</taxon>
        <taxon>Fungi</taxon>
        <taxon>Dikarya</taxon>
        <taxon>Ascomycota</taxon>
        <taxon>Pezizomycotina</taxon>
        <taxon>Dothideomycetes</taxon>
        <taxon>Dothideomycetes incertae sedis</taxon>
        <taxon>Botryosphaeriales</taxon>
        <taxon>Botryosphaeriaceae</taxon>
        <taxon>Lasiodiplodia</taxon>
    </lineage>
</organism>
<sequence length="84" mass="10202">MEPPNDQLKIAKSWWILELWPVKIRVLSSDKEAWEKRVRINLGRYRAIRTREPNMHWTVQKMIDDGKYTLKTRETNGTKWHQVV</sequence>
<comment type="caution">
    <text evidence="1">The sequence shown here is derived from an EMBL/GenBank/DDBJ whole genome shotgun (WGS) entry which is preliminary data.</text>
</comment>
<reference evidence="1" key="1">
    <citation type="submission" date="2022-12" db="EMBL/GenBank/DDBJ databases">
        <title>Genome Sequence of Lasiodiplodia mahajangana.</title>
        <authorList>
            <person name="Buettner E."/>
        </authorList>
    </citation>
    <scope>NUCLEOTIDE SEQUENCE</scope>
    <source>
        <strain evidence="1">VT137</strain>
    </source>
</reference>
<dbReference type="Proteomes" id="UP001153332">
    <property type="component" value="Unassembled WGS sequence"/>
</dbReference>
<dbReference type="EMBL" id="JAPUUL010001822">
    <property type="protein sequence ID" value="KAJ8126518.1"/>
    <property type="molecule type" value="Genomic_DNA"/>
</dbReference>
<protein>
    <submittedName>
        <fullName evidence="1">Uncharacterized protein</fullName>
    </submittedName>
</protein>